<sequence>MRMTISELAKVTGLTVRTLRFYDEIGLVAPAGTTASGMREYGGDEVLRLQRVLVYRQLDVPLEQIGRILAGELDPRTALLQQREMLLLEQHRLAELVGSVDYALRSFATKEEEIMTAEDARNLFEGFDTTAIEADAQRHWAEQADASRTAVNGMSDEDARTAQDAHEAQLRQMGTLVDEGATADDRRTQAIVAEMHHAMTAMWTPDAAAFTQVGEQLATQPESAAVLSKVTPALPVFLRDAYAHYAATRLS</sequence>
<reference evidence="6 7" key="1">
    <citation type="submission" date="2018-02" db="EMBL/GenBank/DDBJ databases">
        <title>Bacteriophage NCPPB3778 and a type I-E CRISPR drive the evolution of the US Biological Select Agent, Rathayibacter toxicus.</title>
        <authorList>
            <person name="Davis E.W.II."/>
            <person name="Tabima J.F."/>
            <person name="Weisberg A.J."/>
            <person name="Lopes L.D."/>
            <person name="Wiseman M.S."/>
            <person name="Wiseman M.S."/>
            <person name="Pupko T."/>
            <person name="Belcher M.S."/>
            <person name="Sechler A.J."/>
            <person name="Tancos M.A."/>
            <person name="Schroeder B.K."/>
            <person name="Murray T.D."/>
            <person name="Luster D.G."/>
            <person name="Schneider W.L."/>
            <person name="Rogers E."/>
            <person name="Andreote F.D."/>
            <person name="Grunwald N.J."/>
            <person name="Putnam M.L."/>
            <person name="Chang J.H."/>
        </authorList>
    </citation>
    <scope>NUCLEOTIDE SEQUENCE [LARGE SCALE GENOMIC DNA]</scope>
    <source>
        <strain evidence="6 7">AY1B3</strain>
    </source>
</reference>
<proteinExistence type="predicted"/>
<dbReference type="EMBL" id="PSXY01000018">
    <property type="protein sequence ID" value="PPF66639.1"/>
    <property type="molecule type" value="Genomic_DNA"/>
</dbReference>
<dbReference type="CDD" id="cd01106">
    <property type="entry name" value="HTH_TipAL-Mta"/>
    <property type="match status" value="1"/>
</dbReference>
<evidence type="ECO:0000256" key="4">
    <source>
        <dbReference type="ARBA" id="ARBA00023163"/>
    </source>
</evidence>
<dbReference type="PRINTS" id="PR00040">
    <property type="entry name" value="HTHMERR"/>
</dbReference>
<dbReference type="InterPro" id="IPR047057">
    <property type="entry name" value="MerR_fam"/>
</dbReference>
<dbReference type="PANTHER" id="PTHR30204">
    <property type="entry name" value="REDOX-CYCLING DRUG-SENSING TRANSCRIPTIONAL ACTIVATOR SOXR"/>
    <property type="match status" value="1"/>
</dbReference>
<evidence type="ECO:0000313" key="6">
    <source>
        <dbReference type="EMBL" id="PPF66639.1"/>
    </source>
</evidence>
<dbReference type="InterPro" id="IPR000551">
    <property type="entry name" value="MerR-type_HTH_dom"/>
</dbReference>
<dbReference type="Gene3D" id="1.10.490.50">
    <property type="entry name" value="Antibiotic binding domain of TipA-like multidrug resistance regulators"/>
    <property type="match status" value="1"/>
</dbReference>
<dbReference type="InterPro" id="IPR012925">
    <property type="entry name" value="TipAS_dom"/>
</dbReference>
<feature type="domain" description="HTH merR-type" evidence="5">
    <location>
        <begin position="1"/>
        <end position="71"/>
    </location>
</feature>
<evidence type="ECO:0000259" key="5">
    <source>
        <dbReference type="PROSITE" id="PS50937"/>
    </source>
</evidence>
<dbReference type="RefSeq" id="WP_104290684.1">
    <property type="nucleotide sequence ID" value="NZ_PSXY01000018.1"/>
</dbReference>
<keyword evidence="3" id="KW-0010">Activator</keyword>
<dbReference type="AlphaFoldDB" id="A0A2S5VSH8"/>
<keyword evidence="4" id="KW-0804">Transcription</keyword>
<keyword evidence="2" id="KW-0238">DNA-binding</keyword>
<comment type="caution">
    <text evidence="6">The sequence shown here is derived from an EMBL/GenBank/DDBJ whole genome shotgun (WGS) entry which is preliminary data.</text>
</comment>
<keyword evidence="1" id="KW-0805">Transcription regulation</keyword>
<evidence type="ECO:0000256" key="3">
    <source>
        <dbReference type="ARBA" id="ARBA00023159"/>
    </source>
</evidence>
<dbReference type="PROSITE" id="PS50937">
    <property type="entry name" value="HTH_MERR_2"/>
    <property type="match status" value="1"/>
</dbReference>
<dbReference type="Pfam" id="PF13411">
    <property type="entry name" value="MerR_1"/>
    <property type="match status" value="1"/>
</dbReference>
<organism evidence="6 7">
    <name type="scientific">Clavibacter michiganensis</name>
    <dbReference type="NCBI Taxonomy" id="28447"/>
    <lineage>
        <taxon>Bacteria</taxon>
        <taxon>Bacillati</taxon>
        <taxon>Actinomycetota</taxon>
        <taxon>Actinomycetes</taxon>
        <taxon>Micrococcales</taxon>
        <taxon>Microbacteriaceae</taxon>
        <taxon>Clavibacter</taxon>
    </lineage>
</organism>
<evidence type="ECO:0000256" key="1">
    <source>
        <dbReference type="ARBA" id="ARBA00023015"/>
    </source>
</evidence>
<dbReference type="InterPro" id="IPR036244">
    <property type="entry name" value="TipA-like_antibiotic-bd"/>
</dbReference>
<dbReference type="SUPFAM" id="SSF46955">
    <property type="entry name" value="Putative DNA-binding domain"/>
    <property type="match status" value="1"/>
</dbReference>
<dbReference type="GO" id="GO:0003700">
    <property type="term" value="F:DNA-binding transcription factor activity"/>
    <property type="evidence" value="ECO:0007669"/>
    <property type="project" value="InterPro"/>
</dbReference>
<accession>A0A2S5VSH8</accession>
<dbReference type="Proteomes" id="UP000239241">
    <property type="component" value="Unassembled WGS sequence"/>
</dbReference>
<dbReference type="Pfam" id="PF07739">
    <property type="entry name" value="TipAS"/>
    <property type="match status" value="1"/>
</dbReference>
<dbReference type="PANTHER" id="PTHR30204:SF90">
    <property type="entry name" value="HTH-TYPE TRANSCRIPTIONAL ACTIVATOR MTA"/>
    <property type="match status" value="1"/>
</dbReference>
<dbReference type="Gene3D" id="1.10.1660.10">
    <property type="match status" value="1"/>
</dbReference>
<name>A0A2S5VSH8_9MICO</name>
<evidence type="ECO:0000313" key="7">
    <source>
        <dbReference type="Proteomes" id="UP000239241"/>
    </source>
</evidence>
<gene>
    <name evidence="6" type="ORF">C5E16_10985</name>
</gene>
<dbReference type="SMART" id="SM00422">
    <property type="entry name" value="HTH_MERR"/>
    <property type="match status" value="1"/>
</dbReference>
<dbReference type="InterPro" id="IPR009061">
    <property type="entry name" value="DNA-bd_dom_put_sf"/>
</dbReference>
<evidence type="ECO:0000256" key="2">
    <source>
        <dbReference type="ARBA" id="ARBA00023125"/>
    </source>
</evidence>
<protein>
    <recommendedName>
        <fullName evidence="5">HTH merR-type domain-containing protein</fullName>
    </recommendedName>
</protein>
<dbReference type="GO" id="GO:0003677">
    <property type="term" value="F:DNA binding"/>
    <property type="evidence" value="ECO:0007669"/>
    <property type="project" value="UniProtKB-KW"/>
</dbReference>
<dbReference type="PROSITE" id="PS00552">
    <property type="entry name" value="HTH_MERR_1"/>
    <property type="match status" value="1"/>
</dbReference>